<feature type="domain" description="Nudix hydrolase" evidence="2">
    <location>
        <begin position="58"/>
        <end position="192"/>
    </location>
</feature>
<reference evidence="3 4" key="1">
    <citation type="submission" date="2020-07" db="EMBL/GenBank/DDBJ databases">
        <title>A new beta-1,3-glucan-decomposing anaerobic bacterium isolated from anoxic soil subjected to biological soil disinfestation.</title>
        <authorList>
            <person name="Ueki A."/>
            <person name="Tonouchi A."/>
        </authorList>
    </citation>
    <scope>NUCLEOTIDE SEQUENCE [LARGE SCALE GENOMIC DNA]</scope>
    <source>
        <strain evidence="3 4">TW1</strain>
    </source>
</reference>
<organism evidence="3 4">
    <name type="scientific">Clostridium fungisolvens</name>
    <dbReference type="NCBI Taxonomy" id="1604897"/>
    <lineage>
        <taxon>Bacteria</taxon>
        <taxon>Bacillati</taxon>
        <taxon>Bacillota</taxon>
        <taxon>Clostridia</taxon>
        <taxon>Eubacteriales</taxon>
        <taxon>Clostridiaceae</taxon>
        <taxon>Clostridium</taxon>
    </lineage>
</organism>
<proteinExistence type="predicted"/>
<dbReference type="EMBL" id="BLZR01000001">
    <property type="protein sequence ID" value="GFP77979.1"/>
    <property type="molecule type" value="Genomic_DNA"/>
</dbReference>
<keyword evidence="4" id="KW-1185">Reference proteome</keyword>
<dbReference type="InterPro" id="IPR000086">
    <property type="entry name" value="NUDIX_hydrolase_dom"/>
</dbReference>
<dbReference type="GO" id="GO:0019693">
    <property type="term" value="P:ribose phosphate metabolic process"/>
    <property type="evidence" value="ECO:0007669"/>
    <property type="project" value="TreeGrafter"/>
</dbReference>
<name>A0A6V8SL67_9CLOT</name>
<dbReference type="CDD" id="cd03424">
    <property type="entry name" value="NUDIX_ADPRase_Nudt5_UGPPase_Nudt14"/>
    <property type="match status" value="1"/>
</dbReference>
<accession>A0A6V8SL67</accession>
<evidence type="ECO:0000259" key="2">
    <source>
        <dbReference type="PROSITE" id="PS51462"/>
    </source>
</evidence>
<dbReference type="PROSITE" id="PS51462">
    <property type="entry name" value="NUDIX"/>
    <property type="match status" value="1"/>
</dbReference>
<dbReference type="GO" id="GO:0016787">
    <property type="term" value="F:hydrolase activity"/>
    <property type="evidence" value="ECO:0007669"/>
    <property type="project" value="UniProtKB-KW"/>
</dbReference>
<dbReference type="RefSeq" id="WP_183279303.1">
    <property type="nucleotide sequence ID" value="NZ_BLZR01000001.1"/>
</dbReference>
<dbReference type="AlphaFoldDB" id="A0A6V8SL67"/>
<dbReference type="GO" id="GO:0006753">
    <property type="term" value="P:nucleoside phosphate metabolic process"/>
    <property type="evidence" value="ECO:0007669"/>
    <property type="project" value="TreeGrafter"/>
</dbReference>
<keyword evidence="1" id="KW-0378">Hydrolase</keyword>
<protein>
    <recommendedName>
        <fullName evidence="2">Nudix hydrolase domain-containing protein</fullName>
    </recommendedName>
</protein>
<dbReference type="PANTHER" id="PTHR11839:SF1">
    <property type="entry name" value="ADP-SUGAR PYROPHOSPHATASE"/>
    <property type="match status" value="1"/>
</dbReference>
<dbReference type="SUPFAM" id="SSF55811">
    <property type="entry name" value="Nudix"/>
    <property type="match status" value="1"/>
</dbReference>
<dbReference type="InterPro" id="IPR015797">
    <property type="entry name" value="NUDIX_hydrolase-like_dom_sf"/>
</dbReference>
<sequence>MKNLRPKINNIETLAETKYLSLYDAKYTNKKGNIRSWTIASRKNIETLRLQIQKEKEEKVDAVIIIAIHKESKKLVLIRQFRVPINDYVYELPAGLIDGEEEINNAVRRELHEETGLNLIDIINKEDIKSLYVSVGMTDESIALVYCYCDGEVCSDYLEDDEDIEVHMIDQFEAKEILKANHKMDIKVYMMLKAFSMLGEDIMR</sequence>
<dbReference type="InterPro" id="IPR020084">
    <property type="entry name" value="NUDIX_hydrolase_CS"/>
</dbReference>
<evidence type="ECO:0000313" key="4">
    <source>
        <dbReference type="Proteomes" id="UP000580568"/>
    </source>
</evidence>
<dbReference type="Gene3D" id="3.90.79.10">
    <property type="entry name" value="Nucleoside Triphosphate Pyrophosphohydrolase"/>
    <property type="match status" value="1"/>
</dbReference>
<dbReference type="Pfam" id="PF00293">
    <property type="entry name" value="NUDIX"/>
    <property type="match status" value="1"/>
</dbReference>
<evidence type="ECO:0000313" key="3">
    <source>
        <dbReference type="EMBL" id="GFP77979.1"/>
    </source>
</evidence>
<dbReference type="PROSITE" id="PS00893">
    <property type="entry name" value="NUDIX_BOX"/>
    <property type="match status" value="1"/>
</dbReference>
<gene>
    <name evidence="3" type="ORF">bsdtw1_04169</name>
</gene>
<dbReference type="PANTHER" id="PTHR11839">
    <property type="entry name" value="UDP/ADP-SUGAR PYROPHOSPHATASE"/>
    <property type="match status" value="1"/>
</dbReference>
<comment type="caution">
    <text evidence="3">The sequence shown here is derived from an EMBL/GenBank/DDBJ whole genome shotgun (WGS) entry which is preliminary data.</text>
</comment>
<evidence type="ECO:0000256" key="1">
    <source>
        <dbReference type="ARBA" id="ARBA00022801"/>
    </source>
</evidence>
<dbReference type="Proteomes" id="UP000580568">
    <property type="component" value="Unassembled WGS sequence"/>
</dbReference>